<dbReference type="InterPro" id="IPR018466">
    <property type="entry name" value="Kre9/Knh1-like_N"/>
</dbReference>
<dbReference type="EMBL" id="JAUEPR010000024">
    <property type="protein sequence ID" value="KAK0475111.1"/>
    <property type="molecule type" value="Genomic_DNA"/>
</dbReference>
<comment type="caution">
    <text evidence="4">The sequence shown here is derived from an EMBL/GenBank/DDBJ whole genome shotgun (WGS) entry which is preliminary data.</text>
</comment>
<reference evidence="4" key="1">
    <citation type="submission" date="2023-06" db="EMBL/GenBank/DDBJ databases">
        <authorList>
            <consortium name="Lawrence Berkeley National Laboratory"/>
            <person name="Ahrendt S."/>
            <person name="Sahu N."/>
            <person name="Indic B."/>
            <person name="Wong-Bajracharya J."/>
            <person name="Merenyi Z."/>
            <person name="Ke H.-M."/>
            <person name="Monk M."/>
            <person name="Kocsube S."/>
            <person name="Drula E."/>
            <person name="Lipzen A."/>
            <person name="Balint B."/>
            <person name="Henrissat B."/>
            <person name="Andreopoulos B."/>
            <person name="Martin F.M."/>
            <person name="Harder C.B."/>
            <person name="Rigling D."/>
            <person name="Ford K.L."/>
            <person name="Foster G.D."/>
            <person name="Pangilinan J."/>
            <person name="Papanicolaou A."/>
            <person name="Barry K."/>
            <person name="LaButti K."/>
            <person name="Viragh M."/>
            <person name="Koriabine M."/>
            <person name="Yan M."/>
            <person name="Riley R."/>
            <person name="Champramary S."/>
            <person name="Plett K.L."/>
            <person name="Tsai I.J."/>
            <person name="Slot J."/>
            <person name="Sipos G."/>
            <person name="Plett J."/>
            <person name="Nagy L.G."/>
            <person name="Grigoriev I.V."/>
        </authorList>
    </citation>
    <scope>NUCLEOTIDE SEQUENCE</scope>
    <source>
        <strain evidence="4">ICMP 16352</strain>
    </source>
</reference>
<dbReference type="Pfam" id="PF10342">
    <property type="entry name" value="Kre9_KNH"/>
    <property type="match status" value="1"/>
</dbReference>
<evidence type="ECO:0000313" key="4">
    <source>
        <dbReference type="EMBL" id="KAK0475111.1"/>
    </source>
</evidence>
<protein>
    <recommendedName>
        <fullName evidence="3">Yeast cell wall synthesis Kre9/Knh1-like N-terminal domain-containing protein</fullName>
    </recommendedName>
</protein>
<proteinExistence type="predicted"/>
<feature type="signal peptide" evidence="2">
    <location>
        <begin position="1"/>
        <end position="21"/>
    </location>
</feature>
<evidence type="ECO:0000256" key="1">
    <source>
        <dbReference type="ARBA" id="ARBA00022729"/>
    </source>
</evidence>
<name>A0AA39P059_9AGAR</name>
<gene>
    <name evidence="4" type="ORF">IW261DRAFT_1610175</name>
</gene>
<keyword evidence="1 2" id="KW-0732">Signal</keyword>
<evidence type="ECO:0000259" key="3">
    <source>
        <dbReference type="Pfam" id="PF10342"/>
    </source>
</evidence>
<dbReference type="Proteomes" id="UP001175227">
    <property type="component" value="Unassembled WGS sequence"/>
</dbReference>
<evidence type="ECO:0000256" key="2">
    <source>
        <dbReference type="SAM" id="SignalP"/>
    </source>
</evidence>
<keyword evidence="5" id="KW-1185">Reference proteome</keyword>
<feature type="domain" description="Yeast cell wall synthesis Kre9/Knh1-like N-terminal" evidence="3">
    <location>
        <begin position="33"/>
        <end position="121"/>
    </location>
</feature>
<evidence type="ECO:0000313" key="5">
    <source>
        <dbReference type="Proteomes" id="UP001175227"/>
    </source>
</evidence>
<feature type="chain" id="PRO_5041200467" description="Yeast cell wall synthesis Kre9/Knh1-like N-terminal domain-containing protein" evidence="2">
    <location>
        <begin position="22"/>
        <end position="123"/>
    </location>
</feature>
<dbReference type="AlphaFoldDB" id="A0AA39P059"/>
<sequence>MKFSSFAATAVLSSVLTLVKAAALDVYVPHITSPNAGDIWVAGSTYTVTWDTSDAPAQITNQQGAIFLRKGSKTQTPALASGFSILNGAANVTVPESATIGDDYAVVLMGDSGNWSGKFSIAQ</sequence>
<organism evidence="4 5">
    <name type="scientific">Armillaria novae-zelandiae</name>
    <dbReference type="NCBI Taxonomy" id="153914"/>
    <lineage>
        <taxon>Eukaryota</taxon>
        <taxon>Fungi</taxon>
        <taxon>Dikarya</taxon>
        <taxon>Basidiomycota</taxon>
        <taxon>Agaricomycotina</taxon>
        <taxon>Agaricomycetes</taxon>
        <taxon>Agaricomycetidae</taxon>
        <taxon>Agaricales</taxon>
        <taxon>Marasmiineae</taxon>
        <taxon>Physalacriaceae</taxon>
        <taxon>Armillaria</taxon>
    </lineage>
</organism>
<accession>A0AA39P059</accession>